<accession>A0A401IGW6</accession>
<dbReference type="AlphaFoldDB" id="A0A401IGW6"/>
<dbReference type="GO" id="GO:0006401">
    <property type="term" value="P:RNA catabolic process"/>
    <property type="evidence" value="ECO:0007669"/>
    <property type="project" value="InterPro"/>
</dbReference>
<protein>
    <recommendedName>
        <fullName evidence="1">Endoribonuclease YoeB</fullName>
    </recommendedName>
</protein>
<dbReference type="InterPro" id="IPR009614">
    <property type="entry name" value="YoeB_toxin"/>
</dbReference>
<reference evidence="3" key="1">
    <citation type="submission" date="2017-05" db="EMBL/GenBank/DDBJ databases">
        <title>Physiological properties and genetic analysis related to exopolysaccharide production of fresh-water unicellular cyanobacterium Aphanothece sacrum, Suizenji Nori, that has been cultured as a food source in Japan.</title>
        <authorList>
            <person name="Kanesaki Y."/>
            <person name="Yoshikawa S."/>
            <person name="Ohki K."/>
        </authorList>
    </citation>
    <scope>NUCLEOTIDE SEQUENCE [LARGE SCALE GENOMIC DNA]</scope>
    <source>
        <strain evidence="3">FPU1</strain>
    </source>
</reference>
<dbReference type="RefSeq" id="WP_124976124.1">
    <property type="nucleotide sequence ID" value="NZ_BDQK01000008.1"/>
</dbReference>
<dbReference type="SUPFAM" id="SSF143011">
    <property type="entry name" value="RelE-like"/>
    <property type="match status" value="1"/>
</dbReference>
<dbReference type="Pfam" id="PF06769">
    <property type="entry name" value="YoeB_toxin"/>
    <property type="match status" value="1"/>
</dbReference>
<keyword evidence="3" id="KW-1185">Reference proteome</keyword>
<name>A0A401IGW6_APHSA</name>
<sequence length="104" mass="12331">MKENHRAIIFDQQFREDLMWWFKTNKKIVFRILDLVEAVTQDPFSGMGKPEPLKYEEFPFPDGYDWLKLLYPLFGQLIFLLRISSCLGKFSKIEIAQSGEVKKP</sequence>
<dbReference type="OrthoDB" id="9801102at2"/>
<evidence type="ECO:0000313" key="2">
    <source>
        <dbReference type="EMBL" id="GBF80522.1"/>
    </source>
</evidence>
<evidence type="ECO:0000256" key="1">
    <source>
        <dbReference type="ARBA" id="ARBA00050056"/>
    </source>
</evidence>
<dbReference type="EMBL" id="BDQK01000008">
    <property type="protein sequence ID" value="GBF80522.1"/>
    <property type="molecule type" value="Genomic_DNA"/>
</dbReference>
<dbReference type="GO" id="GO:0004519">
    <property type="term" value="F:endonuclease activity"/>
    <property type="evidence" value="ECO:0007669"/>
    <property type="project" value="InterPro"/>
</dbReference>
<evidence type="ECO:0000313" key="3">
    <source>
        <dbReference type="Proteomes" id="UP000287247"/>
    </source>
</evidence>
<organism evidence="2 3">
    <name type="scientific">Aphanothece sacrum FPU1</name>
    <dbReference type="NCBI Taxonomy" id="1920663"/>
    <lineage>
        <taxon>Bacteria</taxon>
        <taxon>Bacillati</taxon>
        <taxon>Cyanobacteriota</taxon>
        <taxon>Cyanophyceae</taxon>
        <taxon>Oscillatoriophycideae</taxon>
        <taxon>Chroococcales</taxon>
        <taxon>Aphanothecaceae</taxon>
        <taxon>Aphanothece</taxon>
    </lineage>
</organism>
<comment type="caution">
    <text evidence="2">The sequence shown here is derived from an EMBL/GenBank/DDBJ whole genome shotgun (WGS) entry which is preliminary data.</text>
</comment>
<gene>
    <name evidence="2" type="ORF">AsFPU1_1923</name>
</gene>
<proteinExistence type="predicted"/>
<dbReference type="Proteomes" id="UP000287247">
    <property type="component" value="Unassembled WGS sequence"/>
</dbReference>
<dbReference type="Gene3D" id="3.30.2310.20">
    <property type="entry name" value="RelE-like"/>
    <property type="match status" value="1"/>
</dbReference>
<dbReference type="InterPro" id="IPR035093">
    <property type="entry name" value="RelE/ParE_toxin_dom_sf"/>
</dbReference>